<protein>
    <submittedName>
        <fullName evidence="4">Ankyrin repeat-containing</fullName>
    </submittedName>
</protein>
<keyword evidence="2 3" id="KW-0040">ANK repeat</keyword>
<dbReference type="InterPro" id="IPR050745">
    <property type="entry name" value="Multifunctional_regulatory"/>
</dbReference>
<dbReference type="SMART" id="SM00248">
    <property type="entry name" value="ANK"/>
    <property type="match status" value="3"/>
</dbReference>
<reference evidence="4 5" key="1">
    <citation type="submission" date="2020-01" db="EMBL/GenBank/DDBJ databases">
        <title>Identification and distribution of gene clusters putatively required for synthesis of sphingolipid metabolism inhibitors in phylogenetically diverse species of the filamentous fungus Fusarium.</title>
        <authorList>
            <person name="Kim H.-S."/>
            <person name="Busman M."/>
            <person name="Brown D.W."/>
            <person name="Divon H."/>
            <person name="Uhlig S."/>
            <person name="Proctor R.H."/>
        </authorList>
    </citation>
    <scope>NUCLEOTIDE SEQUENCE [LARGE SCALE GENOMIC DNA]</scope>
    <source>
        <strain evidence="4 5">NRRL 20459</strain>
    </source>
</reference>
<proteinExistence type="predicted"/>
<name>A0A8H4LKW7_9HYPO</name>
<evidence type="ECO:0000256" key="2">
    <source>
        <dbReference type="ARBA" id="ARBA00023043"/>
    </source>
</evidence>
<dbReference type="InterPro" id="IPR002110">
    <property type="entry name" value="Ankyrin_rpt"/>
</dbReference>
<dbReference type="InterPro" id="IPR036770">
    <property type="entry name" value="Ankyrin_rpt-contain_sf"/>
</dbReference>
<evidence type="ECO:0000313" key="4">
    <source>
        <dbReference type="EMBL" id="KAF4469513.1"/>
    </source>
</evidence>
<accession>A0A8H4LKW7</accession>
<dbReference type="Gene3D" id="1.25.40.20">
    <property type="entry name" value="Ankyrin repeat-containing domain"/>
    <property type="match status" value="1"/>
</dbReference>
<dbReference type="Pfam" id="PF00023">
    <property type="entry name" value="Ank"/>
    <property type="match status" value="1"/>
</dbReference>
<dbReference type="PANTHER" id="PTHR24189:SF72">
    <property type="entry name" value="ANKYRIN REPEAT-CONTAINING DOMAIN-CONTAINING PROTEIN"/>
    <property type="match status" value="1"/>
</dbReference>
<organism evidence="4 5">
    <name type="scientific">Fusarium albosuccineum</name>
    <dbReference type="NCBI Taxonomy" id="1237068"/>
    <lineage>
        <taxon>Eukaryota</taxon>
        <taxon>Fungi</taxon>
        <taxon>Dikarya</taxon>
        <taxon>Ascomycota</taxon>
        <taxon>Pezizomycotina</taxon>
        <taxon>Sordariomycetes</taxon>
        <taxon>Hypocreomycetidae</taxon>
        <taxon>Hypocreales</taxon>
        <taxon>Nectriaceae</taxon>
        <taxon>Fusarium</taxon>
        <taxon>Fusarium decemcellulare species complex</taxon>
    </lineage>
</organism>
<dbReference type="EMBL" id="JAADYS010000467">
    <property type="protein sequence ID" value="KAF4469513.1"/>
    <property type="molecule type" value="Genomic_DNA"/>
</dbReference>
<keyword evidence="1" id="KW-0677">Repeat</keyword>
<dbReference type="OrthoDB" id="194358at2759"/>
<evidence type="ECO:0000256" key="3">
    <source>
        <dbReference type="PROSITE-ProRule" id="PRU00023"/>
    </source>
</evidence>
<dbReference type="PANTHER" id="PTHR24189">
    <property type="entry name" value="MYOTROPHIN"/>
    <property type="match status" value="1"/>
</dbReference>
<sequence length="289" mass="32477">MSSPHTPEQLLQHVIDAAESGDLAALKTALAEWDQVDDFEWFSRTFAELFIEQRHSIPERMFPLQRAFNKAAKHGHADVSAHLLEKGCVVTAPAVRYTFVRQHWDVAQLYLDSGWDINTPLEGGNTCPILQEVISSPERVRWCLEHGADPMFVSSGRNMSILGNAGNMAHVETFRILKEYGVDVRKSNVLHRAAGSTRKGRIEVMAFLLDEAGVNINQLEYEHDPDHFEGEHRIGEGTALHSAVRVKSAENIKFLLERGIDKDLVDWKGLKAVDKAREKDYAEGLALLE</sequence>
<feature type="repeat" description="ANK" evidence="3">
    <location>
        <begin position="235"/>
        <end position="267"/>
    </location>
</feature>
<comment type="caution">
    <text evidence="4">The sequence shown here is derived from an EMBL/GenBank/DDBJ whole genome shotgun (WGS) entry which is preliminary data.</text>
</comment>
<evidence type="ECO:0000313" key="5">
    <source>
        <dbReference type="Proteomes" id="UP000554235"/>
    </source>
</evidence>
<dbReference type="PROSITE" id="PS50088">
    <property type="entry name" value="ANK_REPEAT"/>
    <property type="match status" value="1"/>
</dbReference>
<dbReference type="AlphaFoldDB" id="A0A8H4LKW7"/>
<gene>
    <name evidence="4" type="ORF">FALBO_3604</name>
</gene>
<keyword evidence="5" id="KW-1185">Reference proteome</keyword>
<evidence type="ECO:0000256" key="1">
    <source>
        <dbReference type="ARBA" id="ARBA00022737"/>
    </source>
</evidence>
<dbReference type="Proteomes" id="UP000554235">
    <property type="component" value="Unassembled WGS sequence"/>
</dbReference>
<dbReference type="SUPFAM" id="SSF48403">
    <property type="entry name" value="Ankyrin repeat"/>
    <property type="match status" value="1"/>
</dbReference>